<comment type="caution">
    <text evidence="1">The sequence shown here is derived from an EMBL/GenBank/DDBJ whole genome shotgun (WGS) entry which is preliminary data.</text>
</comment>
<dbReference type="EMBL" id="BMLQ01000006">
    <property type="protein sequence ID" value="GGO46734.1"/>
    <property type="molecule type" value="Genomic_DNA"/>
</dbReference>
<reference evidence="2" key="1">
    <citation type="journal article" date="2019" name="Int. J. Syst. Evol. Microbiol.">
        <title>The Global Catalogue of Microorganisms (GCM) 10K type strain sequencing project: providing services to taxonomists for standard genome sequencing and annotation.</title>
        <authorList>
            <consortium name="The Broad Institute Genomics Platform"/>
            <consortium name="The Broad Institute Genome Sequencing Center for Infectious Disease"/>
            <person name="Wu L."/>
            <person name="Ma J."/>
        </authorList>
    </citation>
    <scope>NUCLEOTIDE SEQUENCE [LARGE SCALE GENOMIC DNA]</scope>
    <source>
        <strain evidence="2">CGMCC 1.7064</strain>
    </source>
</reference>
<gene>
    <name evidence="1" type="ORF">GCM10010977_22370</name>
</gene>
<name>A0ABQ2M4E9_9MICC</name>
<proteinExistence type="predicted"/>
<organism evidence="1 2">
    <name type="scientific">Citricoccus zhacaiensis</name>
    <dbReference type="NCBI Taxonomy" id="489142"/>
    <lineage>
        <taxon>Bacteria</taxon>
        <taxon>Bacillati</taxon>
        <taxon>Actinomycetota</taxon>
        <taxon>Actinomycetes</taxon>
        <taxon>Micrococcales</taxon>
        <taxon>Micrococcaceae</taxon>
        <taxon>Citricoccus</taxon>
    </lineage>
</organism>
<evidence type="ECO:0000313" key="2">
    <source>
        <dbReference type="Proteomes" id="UP000642509"/>
    </source>
</evidence>
<keyword evidence="2" id="KW-1185">Reference proteome</keyword>
<dbReference type="Proteomes" id="UP000642509">
    <property type="component" value="Unassembled WGS sequence"/>
</dbReference>
<protein>
    <submittedName>
        <fullName evidence="1">Uncharacterized protein</fullName>
    </submittedName>
</protein>
<evidence type="ECO:0000313" key="1">
    <source>
        <dbReference type="EMBL" id="GGO46734.1"/>
    </source>
</evidence>
<accession>A0ABQ2M4E9</accession>
<sequence length="48" mass="5597">MTGSAWPMDFWILVRRLAERAEREGREVMPYSVHVRPAMASRVPGWLP</sequence>